<evidence type="ECO:0000256" key="5">
    <source>
        <dbReference type="SAM" id="SignalP"/>
    </source>
</evidence>
<protein>
    <submittedName>
        <fullName evidence="7">ABC transporter substrate-binding protein</fullName>
    </submittedName>
</protein>
<evidence type="ECO:0000313" key="7">
    <source>
        <dbReference type="EMBL" id="WRO23452.1"/>
    </source>
</evidence>
<proteinExistence type="inferred from homology"/>
<dbReference type="PANTHER" id="PTHR30290:SF9">
    <property type="entry name" value="OLIGOPEPTIDE-BINDING PROTEIN APPA"/>
    <property type="match status" value="1"/>
</dbReference>
<comment type="similarity">
    <text evidence="2">Belongs to the bacterial solute-binding protein 5 family.</text>
</comment>
<evidence type="ECO:0000313" key="8">
    <source>
        <dbReference type="Proteomes" id="UP001329915"/>
    </source>
</evidence>
<evidence type="ECO:0000256" key="1">
    <source>
        <dbReference type="ARBA" id="ARBA00004193"/>
    </source>
</evidence>
<dbReference type="Proteomes" id="UP001329915">
    <property type="component" value="Chromosome"/>
</dbReference>
<dbReference type="GO" id="GO:1904680">
    <property type="term" value="F:peptide transmembrane transporter activity"/>
    <property type="evidence" value="ECO:0007669"/>
    <property type="project" value="TreeGrafter"/>
</dbReference>
<dbReference type="CDD" id="cd08493">
    <property type="entry name" value="PBP2_DppA_like"/>
    <property type="match status" value="1"/>
</dbReference>
<dbReference type="InterPro" id="IPR023765">
    <property type="entry name" value="SBP_5_CS"/>
</dbReference>
<dbReference type="EMBL" id="CP121694">
    <property type="protein sequence ID" value="WRO23452.1"/>
    <property type="molecule type" value="Genomic_DNA"/>
</dbReference>
<sequence length="544" mass="60121">MKKINSKLILLLALLLAMSLAVAGCGGNGAAPDQDQAGNDQPQAAKEKVLVWGRGGDASGLDPSNVTDGESAKVTINMYEGLVAYKQDSTEVIPALAKDWKVSEDGKTWSFFLREGVKFHDGTDFDAEDVVFNFERWMNEGHEYHIGGEFEYWGYMFGGYPGVVESVKATDQYTVEFTLNKPMATFLANVAMFPFGIASPEAVKEFGEDYFKNPVGTGPFEFVEWVPDSKIVLKKFDGYWGDSAKVDKLVFRSIPDNSARLMELQAGSIDIMDGITPDDVATIKSDDQFQLILRPSMNVGYLAMNVEKEPFDDVKVRRAVNMAINKKPIIDAFFAGLAKPAKNPLPPSLWGYNDAVEDYEYNAEQAKALLAEAGYPNGFKTTLWAMPVPRPYFPQPQKIAEAMQADLIEVGIDAEIVSHDWTTYLKKTESGEHDMAMLGWTGDNGDPDNFLYVLLDKDNAVKGSAGNIAFYKNDEVHDLLIKAQQEMDQEVRADLYKQAQEIIHDDAPWVPMSHSTPPIAAKKGVSGYVPHPTGVESLVTVDKN</sequence>
<evidence type="ECO:0000256" key="4">
    <source>
        <dbReference type="ARBA" id="ARBA00022729"/>
    </source>
</evidence>
<dbReference type="PROSITE" id="PS51257">
    <property type="entry name" value="PROKAR_LIPOPROTEIN"/>
    <property type="match status" value="1"/>
</dbReference>
<dbReference type="GO" id="GO:0042597">
    <property type="term" value="C:periplasmic space"/>
    <property type="evidence" value="ECO:0007669"/>
    <property type="project" value="UniProtKB-ARBA"/>
</dbReference>
<feature type="chain" id="PRO_5043927892" evidence="5">
    <location>
        <begin position="24"/>
        <end position="544"/>
    </location>
</feature>
<dbReference type="PIRSF" id="PIRSF002741">
    <property type="entry name" value="MppA"/>
    <property type="match status" value="1"/>
</dbReference>
<keyword evidence="3" id="KW-0813">Transport</keyword>
<feature type="signal peptide" evidence="5">
    <location>
        <begin position="1"/>
        <end position="23"/>
    </location>
</feature>
<accession>A0AAU0UT55</accession>
<name>A0AAU0UT55_9FIRM</name>
<feature type="domain" description="Solute-binding protein family 5" evidence="6">
    <location>
        <begin position="91"/>
        <end position="459"/>
    </location>
</feature>
<evidence type="ECO:0000259" key="6">
    <source>
        <dbReference type="Pfam" id="PF00496"/>
    </source>
</evidence>
<dbReference type="PANTHER" id="PTHR30290">
    <property type="entry name" value="PERIPLASMIC BINDING COMPONENT OF ABC TRANSPORTER"/>
    <property type="match status" value="1"/>
</dbReference>
<dbReference type="InterPro" id="IPR030678">
    <property type="entry name" value="Peptide/Ni-bd"/>
</dbReference>
<reference evidence="7 8" key="1">
    <citation type="submission" date="2023-04" db="EMBL/GenBank/DDBJ databases">
        <authorList>
            <person name="Hsu D."/>
        </authorList>
    </citation>
    <scope>NUCLEOTIDE SEQUENCE [LARGE SCALE GENOMIC DNA]</scope>
    <source>
        <strain evidence="7 8">MK1</strain>
    </source>
</reference>
<dbReference type="InterPro" id="IPR000914">
    <property type="entry name" value="SBP_5_dom"/>
</dbReference>
<organism evidence="7 8">
    <name type="scientific">Metallumcola ferriviriculae</name>
    <dbReference type="NCBI Taxonomy" id="3039180"/>
    <lineage>
        <taxon>Bacteria</taxon>
        <taxon>Bacillati</taxon>
        <taxon>Bacillota</taxon>
        <taxon>Clostridia</taxon>
        <taxon>Neomoorellales</taxon>
        <taxon>Desulfitibacteraceae</taxon>
        <taxon>Metallumcola</taxon>
    </lineage>
</organism>
<dbReference type="Gene3D" id="3.40.190.10">
    <property type="entry name" value="Periplasmic binding protein-like II"/>
    <property type="match status" value="1"/>
</dbReference>
<evidence type="ECO:0000256" key="3">
    <source>
        <dbReference type="ARBA" id="ARBA00022448"/>
    </source>
</evidence>
<dbReference type="AlphaFoldDB" id="A0AAU0UT55"/>
<gene>
    <name evidence="7" type="ORF">MFMK1_003312</name>
</gene>
<dbReference type="InterPro" id="IPR039424">
    <property type="entry name" value="SBP_5"/>
</dbReference>
<dbReference type="RefSeq" id="WP_366922836.1">
    <property type="nucleotide sequence ID" value="NZ_CP121694.1"/>
</dbReference>
<dbReference type="GO" id="GO:0015833">
    <property type="term" value="P:peptide transport"/>
    <property type="evidence" value="ECO:0007669"/>
    <property type="project" value="TreeGrafter"/>
</dbReference>
<evidence type="ECO:0000256" key="2">
    <source>
        <dbReference type="ARBA" id="ARBA00005695"/>
    </source>
</evidence>
<keyword evidence="4 5" id="KW-0732">Signal</keyword>
<comment type="subcellular location">
    <subcellularLocation>
        <location evidence="1">Cell membrane</location>
        <topology evidence="1">Lipid-anchor</topology>
    </subcellularLocation>
</comment>
<dbReference type="PROSITE" id="PS01040">
    <property type="entry name" value="SBP_BACTERIAL_5"/>
    <property type="match status" value="1"/>
</dbReference>
<dbReference type="Gene3D" id="3.90.76.10">
    <property type="entry name" value="Dipeptide-binding Protein, Domain 1"/>
    <property type="match status" value="1"/>
</dbReference>
<dbReference type="SUPFAM" id="SSF53850">
    <property type="entry name" value="Periplasmic binding protein-like II"/>
    <property type="match status" value="1"/>
</dbReference>
<dbReference type="Gene3D" id="3.10.105.10">
    <property type="entry name" value="Dipeptide-binding Protein, Domain 3"/>
    <property type="match status" value="1"/>
</dbReference>
<dbReference type="Pfam" id="PF00496">
    <property type="entry name" value="SBP_bac_5"/>
    <property type="match status" value="1"/>
</dbReference>
<dbReference type="GO" id="GO:0043190">
    <property type="term" value="C:ATP-binding cassette (ABC) transporter complex"/>
    <property type="evidence" value="ECO:0007669"/>
    <property type="project" value="InterPro"/>
</dbReference>
<dbReference type="KEGG" id="dbc:MFMK1_003312"/>
<keyword evidence="8" id="KW-1185">Reference proteome</keyword>